<evidence type="ECO:0000313" key="2">
    <source>
        <dbReference type="EMBL" id="TKA45721.1"/>
    </source>
</evidence>
<dbReference type="Pfam" id="PF06824">
    <property type="entry name" value="Glyco_hydro_125"/>
    <property type="match status" value="2"/>
</dbReference>
<dbReference type="GO" id="GO:0003824">
    <property type="term" value="F:catalytic activity"/>
    <property type="evidence" value="ECO:0007669"/>
    <property type="project" value="UniProtKB-ARBA"/>
</dbReference>
<dbReference type="PIRSF" id="PIRSF028846">
    <property type="entry name" value="UCP028846"/>
    <property type="match status" value="1"/>
</dbReference>
<dbReference type="InterPro" id="IPR008313">
    <property type="entry name" value="GH125"/>
</dbReference>
<reference evidence="2 3" key="1">
    <citation type="submission" date="2017-03" db="EMBL/GenBank/DDBJ databases">
        <title>Genomes of endolithic fungi from Antarctica.</title>
        <authorList>
            <person name="Coleine C."/>
            <person name="Masonjones S."/>
            <person name="Stajich J.E."/>
        </authorList>
    </citation>
    <scope>NUCLEOTIDE SEQUENCE [LARGE SCALE GENOMIC DNA]</scope>
    <source>
        <strain evidence="2 3">CCFEE 5311</strain>
    </source>
</reference>
<dbReference type="Gene3D" id="1.50.10.10">
    <property type="match status" value="2"/>
</dbReference>
<dbReference type="AlphaFoldDB" id="A0A4U0V9Z6"/>
<dbReference type="GO" id="GO:0005975">
    <property type="term" value="P:carbohydrate metabolic process"/>
    <property type="evidence" value="ECO:0007669"/>
    <property type="project" value="InterPro"/>
</dbReference>
<feature type="chain" id="PRO_5020653740" description="Meiotically up-regulated gene 157 protein" evidence="1">
    <location>
        <begin position="16"/>
        <end position="462"/>
    </location>
</feature>
<evidence type="ECO:0000256" key="1">
    <source>
        <dbReference type="SAM" id="SignalP"/>
    </source>
</evidence>
<dbReference type="SMART" id="SM01149">
    <property type="entry name" value="DUF1237"/>
    <property type="match status" value="1"/>
</dbReference>
<accession>A0A4U0V9Z6</accession>
<dbReference type="PANTHER" id="PTHR31047">
    <property type="entry name" value="MEIOTICALLY UP-REGULATED GENE 157 PROTEIN"/>
    <property type="match status" value="1"/>
</dbReference>
<dbReference type="InterPro" id="IPR012341">
    <property type="entry name" value="6hp_glycosidase-like_sf"/>
</dbReference>
<dbReference type="PANTHER" id="PTHR31047:SF1">
    <property type="entry name" value="DUF1237 DOMAIN-CONTAINING PROTEIN"/>
    <property type="match status" value="1"/>
</dbReference>
<comment type="caution">
    <text evidence="2">The sequence shown here is derived from an EMBL/GenBank/DDBJ whole genome shotgun (WGS) entry which is preliminary data.</text>
</comment>
<dbReference type="STRING" id="329885.A0A4U0V9Z6"/>
<gene>
    <name evidence="2" type="ORF">B0A54_03406</name>
</gene>
<keyword evidence="1" id="KW-0732">Signal</keyword>
<dbReference type="InterPro" id="IPR008928">
    <property type="entry name" value="6-hairpin_glycosidase_sf"/>
</dbReference>
<feature type="signal peptide" evidence="1">
    <location>
        <begin position="1"/>
        <end position="15"/>
    </location>
</feature>
<dbReference type="Proteomes" id="UP000310066">
    <property type="component" value="Unassembled WGS sequence"/>
</dbReference>
<evidence type="ECO:0000313" key="3">
    <source>
        <dbReference type="Proteomes" id="UP000310066"/>
    </source>
</evidence>
<dbReference type="SUPFAM" id="SSF48208">
    <property type="entry name" value="Six-hairpin glycosidases"/>
    <property type="match status" value="1"/>
</dbReference>
<protein>
    <recommendedName>
        <fullName evidence="4">Meiotically up-regulated gene 157 protein</fullName>
    </recommendedName>
</protein>
<name>A0A4U0V9Z6_9PEZI</name>
<evidence type="ECO:0008006" key="4">
    <source>
        <dbReference type="Google" id="ProtNLM"/>
    </source>
</evidence>
<dbReference type="OrthoDB" id="7771656at2759"/>
<sequence>MKAAVATLIASPVLAMNCSDYYNYALEPHGPFSGGVYNLSYMRPDPICRTFNSSIVESTLNNVSANISDPDLKRLFTNSYPSTVDTAIKWKGYAAGSDEELTFVITGDVRPPPIESGVSPSPNPSASDDTVFPNYTNTSVFECKYELDSLAAFLEVSTNYYNATEDFTFFKKYSWVQAVETVLEVAQNMTVPTYQANGNVSVLSYSFTRLTTRSSETTENDGKGNPFNNGTGLIRSFFRPSDDSTIFQGFIPANMMFSRFLASSATIAEAIGESDLCNRMTTMASDLRTAITAHGIVETAAYGQIYAYEVDGYMGQNIMDDANIPSLLAAPFFGYLDVNDPVYQNTRKLLLSANNPYFMRGPQISAIGGAHDGPGFAWPMAAIVRILTSNDDAEITQQLQEIVSTTDGLGLIHESINTFNVSDWTRQWFSWANGLFGQMILDLDDRKPYILQQSFQGNVSVG</sequence>
<proteinExistence type="predicted"/>
<organism evidence="2 3">
    <name type="scientific">Friedmanniomyces endolithicus</name>
    <dbReference type="NCBI Taxonomy" id="329885"/>
    <lineage>
        <taxon>Eukaryota</taxon>
        <taxon>Fungi</taxon>
        <taxon>Dikarya</taxon>
        <taxon>Ascomycota</taxon>
        <taxon>Pezizomycotina</taxon>
        <taxon>Dothideomycetes</taxon>
        <taxon>Dothideomycetidae</taxon>
        <taxon>Mycosphaerellales</taxon>
        <taxon>Teratosphaeriaceae</taxon>
        <taxon>Friedmanniomyces</taxon>
    </lineage>
</organism>
<dbReference type="EMBL" id="NAJP01000010">
    <property type="protein sequence ID" value="TKA45721.1"/>
    <property type="molecule type" value="Genomic_DNA"/>
</dbReference>